<keyword evidence="5" id="KW-1185">Reference proteome</keyword>
<organism evidence="4 5">
    <name type="scientific">Zeaxanthinibacter enoshimensis</name>
    <dbReference type="NCBI Taxonomy" id="392009"/>
    <lineage>
        <taxon>Bacteria</taxon>
        <taxon>Pseudomonadati</taxon>
        <taxon>Bacteroidota</taxon>
        <taxon>Flavobacteriia</taxon>
        <taxon>Flavobacteriales</taxon>
        <taxon>Flavobacteriaceae</taxon>
        <taxon>Zeaxanthinibacter</taxon>
    </lineage>
</organism>
<evidence type="ECO:0000256" key="1">
    <source>
        <dbReference type="SAM" id="MobiDB-lite"/>
    </source>
</evidence>
<keyword evidence="4" id="KW-0347">Helicase</keyword>
<evidence type="ECO:0000259" key="3">
    <source>
        <dbReference type="Pfam" id="PF13087"/>
    </source>
</evidence>
<gene>
    <name evidence="4" type="ORF">CLV82_1219</name>
</gene>
<dbReference type="RefSeq" id="WP_133643373.1">
    <property type="nucleotide sequence ID" value="NZ_SNYI01000001.1"/>
</dbReference>
<evidence type="ECO:0000313" key="5">
    <source>
        <dbReference type="Proteomes" id="UP000295468"/>
    </source>
</evidence>
<evidence type="ECO:0000313" key="4">
    <source>
        <dbReference type="EMBL" id="TDQ33380.1"/>
    </source>
</evidence>
<keyword evidence="4" id="KW-0067">ATP-binding</keyword>
<dbReference type="CDD" id="cd18808">
    <property type="entry name" value="SF1_C_Upf1"/>
    <property type="match status" value="1"/>
</dbReference>
<evidence type="ECO:0000259" key="2">
    <source>
        <dbReference type="Pfam" id="PF13086"/>
    </source>
</evidence>
<dbReference type="InterPro" id="IPR027417">
    <property type="entry name" value="P-loop_NTPase"/>
</dbReference>
<protein>
    <submittedName>
        <fullName evidence="4">Superfamily I DNA and/or RNA helicase</fullName>
    </submittedName>
</protein>
<feature type="domain" description="DNA2/NAM7 helicase helicase" evidence="2">
    <location>
        <begin position="817"/>
        <end position="865"/>
    </location>
</feature>
<feature type="region of interest" description="Disordered" evidence="1">
    <location>
        <begin position="260"/>
        <end position="280"/>
    </location>
</feature>
<dbReference type="PANTHER" id="PTHR10887">
    <property type="entry name" value="DNA2/NAM7 HELICASE FAMILY"/>
    <property type="match status" value="1"/>
</dbReference>
<feature type="domain" description="DNA2/NAM7 helicase-like C-terminal" evidence="3">
    <location>
        <begin position="904"/>
        <end position="1137"/>
    </location>
</feature>
<accession>A0A4R6TQB8</accession>
<reference evidence="4 5" key="1">
    <citation type="submission" date="2019-03" db="EMBL/GenBank/DDBJ databases">
        <title>Genomic Encyclopedia of Archaeal and Bacterial Type Strains, Phase II (KMG-II): from individual species to whole genera.</title>
        <authorList>
            <person name="Goeker M."/>
        </authorList>
    </citation>
    <scope>NUCLEOTIDE SEQUENCE [LARGE SCALE GENOMIC DNA]</scope>
    <source>
        <strain evidence="4 5">DSM 18435</strain>
    </source>
</reference>
<proteinExistence type="predicted"/>
<dbReference type="InterPro" id="IPR041679">
    <property type="entry name" value="DNA2/NAM7-like_C"/>
</dbReference>
<name>A0A4R6TQB8_9FLAO</name>
<keyword evidence="4" id="KW-0547">Nucleotide-binding</keyword>
<dbReference type="EMBL" id="SNYI01000001">
    <property type="protein sequence ID" value="TDQ33380.1"/>
    <property type="molecule type" value="Genomic_DNA"/>
</dbReference>
<dbReference type="SUPFAM" id="SSF52540">
    <property type="entry name" value="P-loop containing nucleoside triphosphate hydrolases"/>
    <property type="match status" value="1"/>
</dbReference>
<dbReference type="Proteomes" id="UP000295468">
    <property type="component" value="Unassembled WGS sequence"/>
</dbReference>
<dbReference type="Pfam" id="PF13086">
    <property type="entry name" value="AAA_11"/>
    <property type="match status" value="2"/>
</dbReference>
<dbReference type="Pfam" id="PF13087">
    <property type="entry name" value="AAA_12"/>
    <property type="match status" value="1"/>
</dbReference>
<dbReference type="GO" id="GO:0004386">
    <property type="term" value="F:helicase activity"/>
    <property type="evidence" value="ECO:0007669"/>
    <property type="project" value="UniProtKB-KW"/>
</dbReference>
<dbReference type="Gene3D" id="3.40.50.300">
    <property type="entry name" value="P-loop containing nucleotide triphosphate hydrolases"/>
    <property type="match status" value="2"/>
</dbReference>
<comment type="caution">
    <text evidence="4">The sequence shown here is derived from an EMBL/GenBank/DDBJ whole genome shotgun (WGS) entry which is preliminary data.</text>
</comment>
<dbReference type="InterPro" id="IPR045055">
    <property type="entry name" value="DNA2/NAM7-like"/>
</dbReference>
<dbReference type="OrthoDB" id="9757917at2"/>
<keyword evidence="4" id="KW-0378">Hydrolase</keyword>
<sequence>MKEFQVWQSYIDALNILTEQYENPFRIKVLKTKEEGVIDCRFVEEDQKRLVYEALTGVFKDLTFEDVRFKENHLLYPTSGRLNRTNDAKDTLDNLARAHHFTYSLNPGFSATINYTHNHLQELFDQVGIKERAKLDKPVYLTIEEIEKIDGVLEDYPEVTRATDIGAVFQLEMKDEYMARQCEHTLKFIWKHAGVKPGAVKVDSYDIYYKNKYFFKDFVEVIKESTPYYNTIHLVTYEIQPDAFNDFLKTKKHQKVFFRSEPHANDNSNNKSQILPDPQGNKFVRRFKNDIAKEELNDEIRHFKRVLGRFFKEEDITVTHEQVFRTSGKQLFNSYIEYIKASLPETYQVSLNSETLSFDFQSAEELDKKIEALERYSWINLKQHENGHKFKVYFEVSTPLVDLERRLSKSSKIKAVLNKDQNQLQVFGMLADPAQQEILKAKILNEYDKIDVKYCSLKWNEIGNGYLKYFLHFDEESFQEYTERKFMKLRGGLVKDYESEAPFGMIRYVNYPYLEIELEVDSEEILLEETLTVAGSLKGEKDKIKRLYDAIEAIQSDSSISIVNPNLKDGLIDSAEVKYDVDEIKRTLEYCNLYREVEADLLSSFINESQKEAIAKSLLAEDLFVVQGPPGTGKSTAIAELIWQHIRLQGAHQEKYKILVTSETNLAVDNALDKLRSDRHMLIKPIRFGSEDKLDREGWRFSLEAINAWGKDVTAYEDTLIVDDWVTLISDRSEEQAQSGYLKLWKEHLLEKDKTVREFFSQAYLKHCNVVGATCSSIGKLNSEGRFTRFFQDYCNVYHAEKLESYKSDRSWNTIKALNGLSVEFDLAIQDEASKASPPELMLPFVFTKKAIVIGDHRQLPPMIDTNEFIDSLEYLKAKAQEGEQRQKIKRLQRFIKRNSRSFEISHFERLFKGIHQNYKTTFDTQYRMHPAINETIKQFYKGDFEGGKDLECGLDMNCVDDPNLDNIQSRYHGITNKADTHVMWFDVNTPEVKQGTSRVNPGEVEAIKWIVERLKGNERYKHFVDHWGDHLQAEKELGIITFYGAQANLLKKNLPQDIQARVSPVDRFQGMERNIVIVSMVRSNRLAEHPGQEPDYEMFPDLGYAKNTSLGFAESPNRLNVALSRAKRLLIVVGNKDHFSSKQIYKNVYETILKHPQGEVWSFSKGDLKKVRNGNS</sequence>
<feature type="domain" description="DNA2/NAM7 helicase helicase" evidence="2">
    <location>
        <begin position="606"/>
        <end position="779"/>
    </location>
</feature>
<dbReference type="InterPro" id="IPR047187">
    <property type="entry name" value="SF1_C_Upf1"/>
</dbReference>
<dbReference type="InterPro" id="IPR041677">
    <property type="entry name" value="DNA2/NAM7_AAA_11"/>
</dbReference>
<dbReference type="PANTHER" id="PTHR10887:SF495">
    <property type="entry name" value="HELICASE SENATAXIN ISOFORM X1-RELATED"/>
    <property type="match status" value="1"/>
</dbReference>
<dbReference type="AlphaFoldDB" id="A0A4R6TQB8"/>